<dbReference type="SMART" id="SM00317">
    <property type="entry name" value="SET"/>
    <property type="match status" value="1"/>
</dbReference>
<dbReference type="SUPFAM" id="SSF82199">
    <property type="entry name" value="SET domain"/>
    <property type="match status" value="1"/>
</dbReference>
<evidence type="ECO:0000256" key="6">
    <source>
        <dbReference type="ARBA" id="ARBA00022691"/>
    </source>
</evidence>
<keyword evidence="6" id="KW-0949">S-adenosyl-L-methionine</keyword>
<protein>
    <recommendedName>
        <fullName evidence="8">SET domain-containing protein</fullName>
    </recommendedName>
</protein>
<dbReference type="InterPro" id="IPR046341">
    <property type="entry name" value="SET_dom_sf"/>
</dbReference>
<accession>A0ABP1S1L0</accession>
<evidence type="ECO:0000313" key="10">
    <source>
        <dbReference type="Proteomes" id="UP001642540"/>
    </source>
</evidence>
<evidence type="ECO:0000256" key="1">
    <source>
        <dbReference type="ARBA" id="ARBA00004123"/>
    </source>
</evidence>
<keyword evidence="3" id="KW-0158">Chromosome</keyword>
<sequence>MDSSLVRNWNEEDAELYEKKSSKIVLNDLYLLTSETSMLEQVICDCAAGSCRPNSCTNALGHIQCSEQCKCENNWFKSVDSKKYLEPFLTGSEELGVGIRAKIDIKRGDIVGEYIGRLRSKEDYDYLRRTKYSADKHFYAMSIQQKQSYNGITIPEAVLDATKYSNRTKWINHCKKRPNLQVEIWRVQGHPRAYFRAIYRLPKGTELTYDYGMDEWNPEKCLCSNCSPNEYAKPFIPIPEHNIVRKRKRDKSVDIIARKSARIESQRPPLPVSVSVQTDAVEENAAISEPEAVETKHVGVPKTYVCEVCNK</sequence>
<comment type="subcellular location">
    <subcellularLocation>
        <location evidence="2">Chromosome</location>
    </subcellularLocation>
    <subcellularLocation>
        <location evidence="1">Nucleus</location>
    </subcellularLocation>
</comment>
<keyword evidence="10" id="KW-1185">Reference proteome</keyword>
<keyword evidence="7" id="KW-0539">Nucleus</keyword>
<dbReference type="InterPro" id="IPR001214">
    <property type="entry name" value="SET_dom"/>
</dbReference>
<keyword evidence="5" id="KW-0808">Transferase</keyword>
<evidence type="ECO:0000256" key="4">
    <source>
        <dbReference type="ARBA" id="ARBA00022603"/>
    </source>
</evidence>
<dbReference type="EMBL" id="CAXLJM020000147">
    <property type="protein sequence ID" value="CAL8141507.1"/>
    <property type="molecule type" value="Genomic_DNA"/>
</dbReference>
<evidence type="ECO:0000256" key="3">
    <source>
        <dbReference type="ARBA" id="ARBA00022454"/>
    </source>
</evidence>
<feature type="domain" description="SET" evidence="8">
    <location>
        <begin position="77"/>
        <end position="212"/>
    </location>
</feature>
<organism evidence="9 10">
    <name type="scientific">Orchesella dallaii</name>
    <dbReference type="NCBI Taxonomy" id="48710"/>
    <lineage>
        <taxon>Eukaryota</taxon>
        <taxon>Metazoa</taxon>
        <taxon>Ecdysozoa</taxon>
        <taxon>Arthropoda</taxon>
        <taxon>Hexapoda</taxon>
        <taxon>Collembola</taxon>
        <taxon>Entomobryomorpha</taxon>
        <taxon>Entomobryoidea</taxon>
        <taxon>Orchesellidae</taxon>
        <taxon>Orchesellinae</taxon>
        <taxon>Orchesella</taxon>
    </lineage>
</organism>
<evidence type="ECO:0000256" key="2">
    <source>
        <dbReference type="ARBA" id="ARBA00004286"/>
    </source>
</evidence>
<evidence type="ECO:0000259" key="8">
    <source>
        <dbReference type="PROSITE" id="PS50280"/>
    </source>
</evidence>
<comment type="caution">
    <text evidence="9">The sequence shown here is derived from an EMBL/GenBank/DDBJ whole genome shotgun (WGS) entry which is preliminary data.</text>
</comment>
<dbReference type="PROSITE" id="PS50280">
    <property type="entry name" value="SET"/>
    <property type="match status" value="1"/>
</dbReference>
<dbReference type="PANTHER" id="PTHR22884">
    <property type="entry name" value="SET DOMAIN PROTEINS"/>
    <property type="match status" value="1"/>
</dbReference>
<proteinExistence type="predicted"/>
<evidence type="ECO:0000313" key="9">
    <source>
        <dbReference type="EMBL" id="CAL8141507.1"/>
    </source>
</evidence>
<dbReference type="InterPro" id="IPR050777">
    <property type="entry name" value="SET2_Histone-Lys_MeTrsfase"/>
</dbReference>
<dbReference type="Gene3D" id="2.170.270.10">
    <property type="entry name" value="SET domain"/>
    <property type="match status" value="1"/>
</dbReference>
<evidence type="ECO:0000256" key="5">
    <source>
        <dbReference type="ARBA" id="ARBA00022679"/>
    </source>
</evidence>
<gene>
    <name evidence="9" type="ORF">ODALV1_LOCUS28748</name>
</gene>
<evidence type="ECO:0000256" key="7">
    <source>
        <dbReference type="ARBA" id="ARBA00023242"/>
    </source>
</evidence>
<name>A0ABP1S1L0_9HEXA</name>
<keyword evidence="4" id="KW-0489">Methyltransferase</keyword>
<reference evidence="9 10" key="1">
    <citation type="submission" date="2024-08" db="EMBL/GenBank/DDBJ databases">
        <authorList>
            <person name="Cucini C."/>
            <person name="Frati F."/>
        </authorList>
    </citation>
    <scope>NUCLEOTIDE SEQUENCE [LARGE SCALE GENOMIC DNA]</scope>
</reference>
<dbReference type="Pfam" id="PF00856">
    <property type="entry name" value="SET"/>
    <property type="match status" value="1"/>
</dbReference>
<dbReference type="Proteomes" id="UP001642540">
    <property type="component" value="Unassembled WGS sequence"/>
</dbReference>